<reference evidence="3" key="2">
    <citation type="submission" date="2018-06" db="EMBL/GenBank/DDBJ databases">
        <title>Genome sequence of Rhodanobacteraceae bacterium strain Dysh456.</title>
        <authorList>
            <person name="Fukui M."/>
        </authorList>
    </citation>
    <scope>NUCLEOTIDE SEQUENCE [LARGE SCALE GENOMIC DNA]</scope>
    <source>
        <strain evidence="3">Dysh456</strain>
    </source>
</reference>
<evidence type="ECO:0000256" key="1">
    <source>
        <dbReference type="SAM" id="Phobius"/>
    </source>
</evidence>
<feature type="transmembrane region" description="Helical" evidence="1">
    <location>
        <begin position="172"/>
        <end position="193"/>
    </location>
</feature>
<protein>
    <submittedName>
        <fullName evidence="2">Integral membrane protein</fullName>
    </submittedName>
</protein>
<dbReference type="InterPro" id="IPR037185">
    <property type="entry name" value="EmrE-like"/>
</dbReference>
<organism evidence="2 3">
    <name type="scientific">Aerosticca soli</name>
    <dbReference type="NCBI Taxonomy" id="2010829"/>
    <lineage>
        <taxon>Bacteria</taxon>
        <taxon>Pseudomonadati</taxon>
        <taxon>Pseudomonadota</taxon>
        <taxon>Gammaproteobacteria</taxon>
        <taxon>Lysobacterales</taxon>
        <taxon>Rhodanobacteraceae</taxon>
        <taxon>Aerosticca</taxon>
    </lineage>
</organism>
<proteinExistence type="predicted"/>
<keyword evidence="1" id="KW-1133">Transmembrane helix</keyword>
<sequence>MLALLCAVLASVMVSVLLKLASARGLDVAQMVAWNYPTAALLGRLALAPPQAFAADALPWPTLGLLGVLLPCIFLALGASVRSAGIVRTEVAQRLSLLFSLLAAFFLFGQTWTPRLAAGLLLGGLALVGLLARGPRETAATSGARYWPLVVCAGFAAIDVLLKHVAAVGVPLAVSLPTMFALATPVALLMALWPARRTPFTLRNLAAGVLLGALNFGNIYAYLAAHRALPDQPARVFAGMNLGVVALGTLVGVGVFGERLRWPNVLGLMLAAVAIVLLAR</sequence>
<keyword evidence="1" id="KW-0812">Transmembrane</keyword>
<feature type="transmembrane region" description="Helical" evidence="1">
    <location>
        <begin position="91"/>
        <end position="110"/>
    </location>
</feature>
<dbReference type="Proteomes" id="UP000270530">
    <property type="component" value="Chromosome"/>
</dbReference>
<feature type="transmembrane region" description="Helical" evidence="1">
    <location>
        <begin position="146"/>
        <end position="166"/>
    </location>
</feature>
<evidence type="ECO:0000313" key="3">
    <source>
        <dbReference type="Proteomes" id="UP000270530"/>
    </source>
</evidence>
<keyword evidence="1" id="KW-0472">Membrane</keyword>
<reference evidence="3" key="1">
    <citation type="submission" date="2018-04" db="EMBL/GenBank/DDBJ databases">
        <authorList>
            <person name="Watanabe M."/>
            <person name="Kojima H."/>
        </authorList>
    </citation>
    <scope>NUCLEOTIDE SEQUENCE [LARGE SCALE GENOMIC DNA]</scope>
    <source>
        <strain evidence="3">Dysh456</strain>
    </source>
</reference>
<dbReference type="AlphaFoldDB" id="A0A2Z6E1D8"/>
<dbReference type="OrthoDB" id="1524053at2"/>
<feature type="transmembrane region" description="Helical" evidence="1">
    <location>
        <begin position="58"/>
        <end position="79"/>
    </location>
</feature>
<name>A0A2Z6E1D8_9GAMM</name>
<feature type="transmembrane region" description="Helical" evidence="1">
    <location>
        <begin position="262"/>
        <end position="279"/>
    </location>
</feature>
<feature type="transmembrane region" description="Helical" evidence="1">
    <location>
        <begin position="116"/>
        <end position="134"/>
    </location>
</feature>
<accession>A0A2Z6E1D8</accession>
<gene>
    <name evidence="2" type="ORF">ALSL_0121</name>
</gene>
<dbReference type="EMBL" id="AP018560">
    <property type="protein sequence ID" value="BBD78795.1"/>
    <property type="molecule type" value="Genomic_DNA"/>
</dbReference>
<dbReference type="KEGG" id="rbd:ALSL_0121"/>
<dbReference type="RefSeq" id="WP_126535667.1">
    <property type="nucleotide sequence ID" value="NZ_AP018560.1"/>
</dbReference>
<dbReference type="SUPFAM" id="SSF103481">
    <property type="entry name" value="Multidrug resistance efflux transporter EmrE"/>
    <property type="match status" value="1"/>
</dbReference>
<feature type="transmembrane region" description="Helical" evidence="1">
    <location>
        <begin position="205"/>
        <end position="224"/>
    </location>
</feature>
<evidence type="ECO:0000313" key="2">
    <source>
        <dbReference type="EMBL" id="BBD78795.1"/>
    </source>
</evidence>
<feature type="transmembrane region" description="Helical" evidence="1">
    <location>
        <begin position="236"/>
        <end position="255"/>
    </location>
</feature>
<keyword evidence="3" id="KW-1185">Reference proteome</keyword>